<dbReference type="Pfam" id="PF06985">
    <property type="entry name" value="HET"/>
    <property type="match status" value="1"/>
</dbReference>
<dbReference type="AlphaFoldDB" id="A0AAD9YFQ6"/>
<feature type="domain" description="Heterokaryon incompatibility" evidence="2">
    <location>
        <begin position="86"/>
        <end position="223"/>
    </location>
</feature>
<evidence type="ECO:0000313" key="4">
    <source>
        <dbReference type="Proteomes" id="UP001281614"/>
    </source>
</evidence>
<name>A0AAD9YFQ6_COLKA</name>
<sequence length="622" mass="70511">MSEWHDSSCRRLDMFTSGGISVCLSCGSVQPEPDPSSPDDENTHDNIYKPLENITDMRLLTLEPGGYDDPVCGILNLTTTSGFLEYDAISYTWAGEDENMDRSGHITLNSQGFAVTQNCEAALRRARSRSGPKAVWIDAICINQEDIRERGHQVRLMQQIYSRADSVLIYLGEPSREEDELLAFISDQDELLSRDRGLLQRLRKALSQLFKRRYFSRVWVLQEVALARRAILLCGKHSISWSLTEIQRLDRIGLLEYSTSPGRRPILPGLDRLPPILEFRAPAFRDPSKLLQLLDITRGSQASDPRDKVFALLGLLTCPESDGLVADYTKSTADIYASIAIWIAQRFGLPELLSRSRVLQKTLPVEYQGPQWAPYWASDDFQQLTSGLGGRRPVGFDEEPTETLAGRLPVIVCERDMFSIKFPALLLGTTAEVLRHLNSYCCSVFDSVPCPEDHDIVSTEKDGVDFVFDPDAKIGAAKYLKVFTGRYIHLNHRVTIQKTDDGKTYRSIPPSPSETVEDSLAAKTWIRDLIYLIPEPRQDEFQFTEPGFVSVNDSHTQDIKVWTHTNERRNVTTGMFSNYAVCCSEHYEGNDTRIYLRGLWEHRMTRNMLGLEATKFEFVSAR</sequence>
<protein>
    <submittedName>
        <fullName evidence="3">Heterokaryon incompatibility protein</fullName>
    </submittedName>
</protein>
<gene>
    <name evidence="3" type="ORF">CKAH01_15619</name>
</gene>
<evidence type="ECO:0000256" key="1">
    <source>
        <dbReference type="SAM" id="MobiDB-lite"/>
    </source>
</evidence>
<organism evidence="3 4">
    <name type="scientific">Colletotrichum kahawae</name>
    <name type="common">Coffee berry disease fungus</name>
    <dbReference type="NCBI Taxonomy" id="34407"/>
    <lineage>
        <taxon>Eukaryota</taxon>
        <taxon>Fungi</taxon>
        <taxon>Dikarya</taxon>
        <taxon>Ascomycota</taxon>
        <taxon>Pezizomycotina</taxon>
        <taxon>Sordariomycetes</taxon>
        <taxon>Hypocreomycetidae</taxon>
        <taxon>Glomerellales</taxon>
        <taxon>Glomerellaceae</taxon>
        <taxon>Colletotrichum</taxon>
        <taxon>Colletotrichum gloeosporioides species complex</taxon>
    </lineage>
</organism>
<reference evidence="3" key="1">
    <citation type="submission" date="2023-02" db="EMBL/GenBank/DDBJ databases">
        <title>Colletotrichum kahawae CIFC_Que2 genome sequencing and assembly.</title>
        <authorList>
            <person name="Baroncelli R."/>
        </authorList>
    </citation>
    <scope>NUCLEOTIDE SEQUENCE</scope>
    <source>
        <strain evidence="3">CIFC_Que2</strain>
    </source>
</reference>
<dbReference type="EMBL" id="VYYT01000129">
    <property type="protein sequence ID" value="KAK2765753.1"/>
    <property type="molecule type" value="Genomic_DNA"/>
</dbReference>
<dbReference type="PANTHER" id="PTHR24148">
    <property type="entry name" value="ANKYRIN REPEAT DOMAIN-CONTAINING PROTEIN 39 HOMOLOG-RELATED"/>
    <property type="match status" value="1"/>
</dbReference>
<dbReference type="InterPro" id="IPR010730">
    <property type="entry name" value="HET"/>
</dbReference>
<proteinExistence type="predicted"/>
<keyword evidence="4" id="KW-1185">Reference proteome</keyword>
<feature type="region of interest" description="Disordered" evidence="1">
    <location>
        <begin position="27"/>
        <end position="47"/>
    </location>
</feature>
<evidence type="ECO:0000259" key="2">
    <source>
        <dbReference type="Pfam" id="PF06985"/>
    </source>
</evidence>
<accession>A0AAD9YFQ6</accession>
<dbReference type="PANTHER" id="PTHR24148:SF73">
    <property type="entry name" value="HET DOMAIN PROTEIN (AFU_ORTHOLOGUE AFUA_8G01020)"/>
    <property type="match status" value="1"/>
</dbReference>
<dbReference type="Proteomes" id="UP001281614">
    <property type="component" value="Unassembled WGS sequence"/>
</dbReference>
<evidence type="ECO:0000313" key="3">
    <source>
        <dbReference type="EMBL" id="KAK2765753.1"/>
    </source>
</evidence>
<comment type="caution">
    <text evidence="3">The sequence shown here is derived from an EMBL/GenBank/DDBJ whole genome shotgun (WGS) entry which is preliminary data.</text>
</comment>
<dbReference type="InterPro" id="IPR052895">
    <property type="entry name" value="HetReg/Transcr_Mod"/>
</dbReference>